<dbReference type="EMBL" id="JBICRM010000004">
    <property type="protein sequence ID" value="MFG1703154.1"/>
    <property type="molecule type" value="Genomic_DNA"/>
</dbReference>
<dbReference type="Proteomes" id="UP001603978">
    <property type="component" value="Unassembled WGS sequence"/>
</dbReference>
<feature type="compositionally biased region" description="Basic residues" evidence="1">
    <location>
        <begin position="7"/>
        <end position="19"/>
    </location>
</feature>
<evidence type="ECO:0000313" key="3">
    <source>
        <dbReference type="Proteomes" id="UP001603978"/>
    </source>
</evidence>
<protein>
    <submittedName>
        <fullName evidence="2">Uncharacterized protein</fullName>
    </submittedName>
</protein>
<proteinExistence type="predicted"/>
<reference evidence="2 3" key="1">
    <citation type="submission" date="2024-10" db="EMBL/GenBank/DDBJ databases">
        <authorList>
            <person name="Topkara A.R."/>
            <person name="Saygin H."/>
        </authorList>
    </citation>
    <scope>NUCLEOTIDE SEQUENCE [LARGE SCALE GENOMIC DNA]</scope>
    <source>
        <strain evidence="2 3">M3C6</strain>
    </source>
</reference>
<evidence type="ECO:0000313" key="2">
    <source>
        <dbReference type="EMBL" id="MFG1703154.1"/>
    </source>
</evidence>
<sequence length="50" mass="5439">MADTKKKPAAKTGKSKKQAIKTSRQAKETKRDTSKRTDEGVTRAPGHTAI</sequence>
<keyword evidence="3" id="KW-1185">Reference proteome</keyword>
<organism evidence="2 3">
    <name type="scientific">Nonomuraea marmarensis</name>
    <dbReference type="NCBI Taxonomy" id="3351344"/>
    <lineage>
        <taxon>Bacteria</taxon>
        <taxon>Bacillati</taxon>
        <taxon>Actinomycetota</taxon>
        <taxon>Actinomycetes</taxon>
        <taxon>Streptosporangiales</taxon>
        <taxon>Streptosporangiaceae</taxon>
        <taxon>Nonomuraea</taxon>
    </lineage>
</organism>
<dbReference type="RefSeq" id="WP_393163618.1">
    <property type="nucleotide sequence ID" value="NZ_JBICRM010000004.1"/>
</dbReference>
<gene>
    <name evidence="2" type="ORF">ACFLIM_08170</name>
</gene>
<feature type="compositionally biased region" description="Basic and acidic residues" evidence="1">
    <location>
        <begin position="25"/>
        <end position="41"/>
    </location>
</feature>
<evidence type="ECO:0000256" key="1">
    <source>
        <dbReference type="SAM" id="MobiDB-lite"/>
    </source>
</evidence>
<accession>A0ABW7A7Q8</accession>
<feature type="region of interest" description="Disordered" evidence="1">
    <location>
        <begin position="1"/>
        <end position="50"/>
    </location>
</feature>
<comment type="caution">
    <text evidence="2">The sequence shown here is derived from an EMBL/GenBank/DDBJ whole genome shotgun (WGS) entry which is preliminary data.</text>
</comment>
<name>A0ABW7A7Q8_9ACTN</name>